<gene>
    <name evidence="6" type="ORF">GCM10009640_11200</name>
</gene>
<dbReference type="Pfam" id="PF00534">
    <property type="entry name" value="Glycos_transf_1"/>
    <property type="match status" value="1"/>
</dbReference>
<dbReference type="SUPFAM" id="SSF53756">
    <property type="entry name" value="UDP-Glycosyltransferase/glycogen phosphorylase"/>
    <property type="match status" value="1"/>
</dbReference>
<keyword evidence="2" id="KW-0328">Glycosyltransferase</keyword>
<dbReference type="CDD" id="cd03794">
    <property type="entry name" value="GT4_WbuB-like"/>
    <property type="match status" value="1"/>
</dbReference>
<evidence type="ECO:0000313" key="7">
    <source>
        <dbReference type="Proteomes" id="UP001501266"/>
    </source>
</evidence>
<evidence type="ECO:0000259" key="5">
    <source>
        <dbReference type="Pfam" id="PF13579"/>
    </source>
</evidence>
<dbReference type="InterPro" id="IPR028098">
    <property type="entry name" value="Glyco_trans_4-like_N"/>
</dbReference>
<evidence type="ECO:0000256" key="2">
    <source>
        <dbReference type="ARBA" id="ARBA00022676"/>
    </source>
</evidence>
<feature type="domain" description="Glycosyl transferase family 1" evidence="4">
    <location>
        <begin position="213"/>
        <end position="385"/>
    </location>
</feature>
<evidence type="ECO:0000256" key="1">
    <source>
        <dbReference type="ARBA" id="ARBA00021292"/>
    </source>
</evidence>
<dbReference type="PANTHER" id="PTHR45947:SF3">
    <property type="entry name" value="SULFOQUINOVOSYL TRANSFERASE SQD2"/>
    <property type="match status" value="1"/>
</dbReference>
<proteinExistence type="predicted"/>
<protein>
    <recommendedName>
        <fullName evidence="1">D-inositol 3-phosphate glycosyltransferase</fullName>
    </recommendedName>
</protein>
<dbReference type="PANTHER" id="PTHR45947">
    <property type="entry name" value="SULFOQUINOVOSYL TRANSFERASE SQD2"/>
    <property type="match status" value="1"/>
</dbReference>
<sequence length="413" mass="44907">MPQDLRVALLSLNFAPEPTGIAPYSTALARRLNQIGLATRVITAHPHYPGWRVAEGYGEWSRFELVEGVPVHRVRHYVPSRPKGLLRLLSELTFGARVFLAKWGRVDAVIAVSPALFSTALAWLRWRLSHRRVPFIVWVQDLYSLGLAETGQGRGLAASVSSRVEGALFRRATRVVVIHERFAARVVEDLGVDPARIDVVRNWTHLAPFHVIDRDAARARLGWDPLDTVVLHAGNIGVKQGLENVVAAARLSQHASARVRFVLLGGGSERSRLVKEASGLGTIEFREALDDEAFQEALQAADVLLVNERPGVAEMAVPSKLTSYFAAGRPVIAATEGHGITAHEIGVARAGVVIPPGDPARLLQCVRELVSNADRCAEFGRNGREYQATVLAEGSAISAFASLIRLAASRAAR</sequence>
<keyword evidence="7" id="KW-1185">Reference proteome</keyword>
<reference evidence="6 7" key="1">
    <citation type="journal article" date="2019" name="Int. J. Syst. Evol. Microbiol.">
        <title>The Global Catalogue of Microorganisms (GCM) 10K type strain sequencing project: providing services to taxonomists for standard genome sequencing and annotation.</title>
        <authorList>
            <consortium name="The Broad Institute Genomics Platform"/>
            <consortium name="The Broad Institute Genome Sequencing Center for Infectious Disease"/>
            <person name="Wu L."/>
            <person name="Ma J."/>
        </authorList>
    </citation>
    <scope>NUCLEOTIDE SEQUENCE [LARGE SCALE GENOMIC DNA]</scope>
    <source>
        <strain evidence="6 7">JCM 12398</strain>
    </source>
</reference>
<evidence type="ECO:0000256" key="3">
    <source>
        <dbReference type="ARBA" id="ARBA00022679"/>
    </source>
</evidence>
<comment type="caution">
    <text evidence="6">The sequence shown here is derived from an EMBL/GenBank/DDBJ whole genome shotgun (WGS) entry which is preliminary data.</text>
</comment>
<organism evidence="6 7">
    <name type="scientific">Agrococcus citreus</name>
    <dbReference type="NCBI Taxonomy" id="84643"/>
    <lineage>
        <taxon>Bacteria</taxon>
        <taxon>Bacillati</taxon>
        <taxon>Actinomycetota</taxon>
        <taxon>Actinomycetes</taxon>
        <taxon>Micrococcales</taxon>
        <taxon>Microbacteriaceae</taxon>
        <taxon>Agrococcus</taxon>
    </lineage>
</organism>
<dbReference type="Proteomes" id="UP001501266">
    <property type="component" value="Unassembled WGS sequence"/>
</dbReference>
<name>A0ABN1YRP1_9MICO</name>
<dbReference type="Gene3D" id="3.40.50.2000">
    <property type="entry name" value="Glycogen Phosphorylase B"/>
    <property type="match status" value="2"/>
</dbReference>
<dbReference type="EMBL" id="BAAAKK010000003">
    <property type="protein sequence ID" value="GAA1421027.1"/>
    <property type="molecule type" value="Genomic_DNA"/>
</dbReference>
<dbReference type="Pfam" id="PF13579">
    <property type="entry name" value="Glyco_trans_4_4"/>
    <property type="match status" value="1"/>
</dbReference>
<evidence type="ECO:0000259" key="4">
    <source>
        <dbReference type="Pfam" id="PF00534"/>
    </source>
</evidence>
<accession>A0ABN1YRP1</accession>
<keyword evidence="3" id="KW-0808">Transferase</keyword>
<feature type="domain" description="Glycosyltransferase subfamily 4-like N-terminal" evidence="5">
    <location>
        <begin position="19"/>
        <end position="203"/>
    </location>
</feature>
<dbReference type="InterPro" id="IPR001296">
    <property type="entry name" value="Glyco_trans_1"/>
</dbReference>
<evidence type="ECO:0000313" key="6">
    <source>
        <dbReference type="EMBL" id="GAA1421027.1"/>
    </source>
</evidence>
<dbReference type="RefSeq" id="WP_343918269.1">
    <property type="nucleotide sequence ID" value="NZ_BAAAKK010000003.1"/>
</dbReference>
<dbReference type="InterPro" id="IPR050194">
    <property type="entry name" value="Glycosyltransferase_grp1"/>
</dbReference>